<evidence type="ECO:0000256" key="3">
    <source>
        <dbReference type="ARBA" id="ARBA00022553"/>
    </source>
</evidence>
<name>A0AA37S4C7_9GAMM</name>
<evidence type="ECO:0000256" key="4">
    <source>
        <dbReference type="SAM" id="Coils"/>
    </source>
</evidence>
<evidence type="ECO:0000259" key="5">
    <source>
        <dbReference type="PROSITE" id="PS50109"/>
    </source>
</evidence>
<dbReference type="Gene3D" id="1.10.287.130">
    <property type="match status" value="1"/>
</dbReference>
<accession>A0AA37S4C7</accession>
<dbReference type="InterPro" id="IPR003594">
    <property type="entry name" value="HATPase_dom"/>
</dbReference>
<dbReference type="EC" id="2.7.13.3" evidence="2"/>
<reference evidence="6" key="2">
    <citation type="submission" date="2023-01" db="EMBL/GenBank/DDBJ databases">
        <title>Draft genome sequence of Pseudoalteromonas tetraodonis strain NBRC 103034.</title>
        <authorList>
            <person name="Sun Q."/>
            <person name="Mori K."/>
        </authorList>
    </citation>
    <scope>NUCLEOTIDE SEQUENCE</scope>
    <source>
        <strain evidence="6">NBRC 103034</strain>
    </source>
</reference>
<feature type="coiled-coil region" evidence="4">
    <location>
        <begin position="228"/>
        <end position="255"/>
    </location>
</feature>
<dbReference type="SMART" id="SM00387">
    <property type="entry name" value="HATPase_c"/>
    <property type="match status" value="1"/>
</dbReference>
<keyword evidence="6" id="KW-0808">Transferase</keyword>
<dbReference type="PANTHER" id="PTHR43065:SF50">
    <property type="entry name" value="HISTIDINE KINASE"/>
    <property type="match status" value="1"/>
</dbReference>
<comment type="caution">
    <text evidence="6">The sequence shown here is derived from an EMBL/GenBank/DDBJ whole genome shotgun (WGS) entry which is preliminary data.</text>
</comment>
<dbReference type="InterPro" id="IPR036097">
    <property type="entry name" value="HisK_dim/P_sf"/>
</dbReference>
<keyword evidence="3" id="KW-0597">Phosphoprotein</keyword>
<dbReference type="InterPro" id="IPR003661">
    <property type="entry name" value="HisK_dim/P_dom"/>
</dbReference>
<keyword evidence="4" id="KW-0175">Coiled coil</keyword>
<reference evidence="6" key="1">
    <citation type="journal article" date="2014" name="Int. J. Syst. Evol. Microbiol.">
        <title>Complete genome sequence of Corynebacterium casei LMG S-19264T (=DSM 44701T), isolated from a smear-ripened cheese.</title>
        <authorList>
            <consortium name="US DOE Joint Genome Institute (JGI-PGF)"/>
            <person name="Walter F."/>
            <person name="Albersmeier A."/>
            <person name="Kalinowski J."/>
            <person name="Ruckert C."/>
        </authorList>
    </citation>
    <scope>NUCLEOTIDE SEQUENCE</scope>
    <source>
        <strain evidence="6">NBRC 103034</strain>
    </source>
</reference>
<dbReference type="GO" id="GO:0000155">
    <property type="term" value="F:phosphorelay sensor kinase activity"/>
    <property type="evidence" value="ECO:0007669"/>
    <property type="project" value="InterPro"/>
</dbReference>
<dbReference type="SMART" id="SM00388">
    <property type="entry name" value="HisKA"/>
    <property type="match status" value="1"/>
</dbReference>
<gene>
    <name evidence="6" type="ORF">GCM10007914_30580</name>
</gene>
<dbReference type="Pfam" id="PF02518">
    <property type="entry name" value="HATPase_c"/>
    <property type="match status" value="1"/>
</dbReference>
<dbReference type="Gene3D" id="3.30.565.10">
    <property type="entry name" value="Histidine kinase-like ATPase, C-terminal domain"/>
    <property type="match status" value="1"/>
</dbReference>
<keyword evidence="6" id="KW-0418">Kinase</keyword>
<comment type="catalytic activity">
    <reaction evidence="1">
        <text>ATP + protein L-histidine = ADP + protein N-phospho-L-histidine.</text>
        <dbReference type="EC" id="2.7.13.3"/>
    </reaction>
</comment>
<dbReference type="EMBL" id="BSNE01000020">
    <property type="protein sequence ID" value="GLQ04177.1"/>
    <property type="molecule type" value="Genomic_DNA"/>
</dbReference>
<feature type="domain" description="Histidine kinase" evidence="5">
    <location>
        <begin position="212"/>
        <end position="452"/>
    </location>
</feature>
<dbReference type="AlphaFoldDB" id="A0AA37S4C7"/>
<dbReference type="InterPro" id="IPR004358">
    <property type="entry name" value="Sig_transdc_His_kin-like_C"/>
</dbReference>
<dbReference type="SUPFAM" id="SSF47384">
    <property type="entry name" value="Homodimeric domain of signal transducing histidine kinase"/>
    <property type="match status" value="1"/>
</dbReference>
<keyword evidence="7" id="KW-1185">Reference proteome</keyword>
<dbReference type="Proteomes" id="UP001161408">
    <property type="component" value="Unassembled WGS sequence"/>
</dbReference>
<dbReference type="PROSITE" id="PS50109">
    <property type="entry name" value="HIS_KIN"/>
    <property type="match status" value="1"/>
</dbReference>
<proteinExistence type="predicted"/>
<dbReference type="PRINTS" id="PR00344">
    <property type="entry name" value="BCTRLSENSOR"/>
</dbReference>
<organism evidence="6 7">
    <name type="scientific">Pseudoalteromonas tetraodonis GFC</name>
    <dbReference type="NCBI Taxonomy" id="1315271"/>
    <lineage>
        <taxon>Bacteria</taxon>
        <taxon>Pseudomonadati</taxon>
        <taxon>Pseudomonadota</taxon>
        <taxon>Gammaproteobacteria</taxon>
        <taxon>Alteromonadales</taxon>
        <taxon>Pseudoalteromonadaceae</taxon>
        <taxon>Pseudoalteromonas</taxon>
    </lineage>
</organism>
<evidence type="ECO:0000256" key="1">
    <source>
        <dbReference type="ARBA" id="ARBA00000085"/>
    </source>
</evidence>
<sequence>MSSNEILLEKLHLLQVHNLALEENRAFNSLILNGLDAILKNDKTETLLTEFFDILQQAIAFSAAILIKINPSNETTTLITASHPQSDEIITQLKALNKPNRDIKNVFNLHQLPDWQVTDPFWHSQHAMLTTPVSTSTESYQLYIFSETIGAFNQHDITLMQRFVSFAGNTISQFEKRNLLVKQKEMEEKQSNIEQVLINSEKMASLGQMAAGVAHEINNPLSYIVSNIQNLAYNLEQFSHLINALKAEKAIAQQTLADTLQHYQFDELQTDSSDIIAEMTEGADRVKEIVQGLRQFAHPDQTQIGDIDITELIDNTLRVAWNEIKYNANVEKHYDTEPVIITGRSTQLSQVFLNLFFNAAQAICDKVGVITITTKADKKNAYITIADNGSGIDEDKLNKIFDPFYTTKPIGQGTGLGLAISKAIIEQHSGQIRVESQLNQGTAFYITLPKKPTLTDDVLTILHANKQIE</sequence>
<protein>
    <recommendedName>
        <fullName evidence="2">histidine kinase</fullName>
        <ecNumber evidence="2">2.7.13.3</ecNumber>
    </recommendedName>
</protein>
<evidence type="ECO:0000313" key="6">
    <source>
        <dbReference type="EMBL" id="GLQ04177.1"/>
    </source>
</evidence>
<evidence type="ECO:0000256" key="2">
    <source>
        <dbReference type="ARBA" id="ARBA00012438"/>
    </source>
</evidence>
<dbReference type="InterPro" id="IPR005467">
    <property type="entry name" value="His_kinase_dom"/>
</dbReference>
<dbReference type="InterPro" id="IPR036890">
    <property type="entry name" value="HATPase_C_sf"/>
</dbReference>
<dbReference type="SUPFAM" id="SSF55874">
    <property type="entry name" value="ATPase domain of HSP90 chaperone/DNA topoisomerase II/histidine kinase"/>
    <property type="match status" value="1"/>
</dbReference>
<dbReference type="CDD" id="cd00082">
    <property type="entry name" value="HisKA"/>
    <property type="match status" value="1"/>
</dbReference>
<evidence type="ECO:0000313" key="7">
    <source>
        <dbReference type="Proteomes" id="UP001161408"/>
    </source>
</evidence>
<dbReference type="PANTHER" id="PTHR43065">
    <property type="entry name" value="SENSOR HISTIDINE KINASE"/>
    <property type="match status" value="1"/>
</dbReference>
<dbReference type="RefSeq" id="WP_096038978.1">
    <property type="nucleotide sequence ID" value="NZ_BJXY01000008.1"/>
</dbReference>